<evidence type="ECO:0000313" key="3">
    <source>
        <dbReference type="EMBL" id="PTL59478.1"/>
    </source>
</evidence>
<proteinExistence type="predicted"/>
<dbReference type="SUPFAM" id="SSF56601">
    <property type="entry name" value="beta-lactamase/transpeptidase-like"/>
    <property type="match status" value="1"/>
</dbReference>
<dbReference type="InterPro" id="IPR050789">
    <property type="entry name" value="Diverse_Enzym_Activities"/>
</dbReference>
<dbReference type="PANTHER" id="PTHR43283">
    <property type="entry name" value="BETA-LACTAMASE-RELATED"/>
    <property type="match status" value="1"/>
</dbReference>
<dbReference type="InterPro" id="IPR012338">
    <property type="entry name" value="Beta-lactam/transpept-like"/>
</dbReference>
<organism evidence="3 4">
    <name type="scientific">Paraconexibacter algicola</name>
    <dbReference type="NCBI Taxonomy" id="2133960"/>
    <lineage>
        <taxon>Bacteria</taxon>
        <taxon>Bacillati</taxon>
        <taxon>Actinomycetota</taxon>
        <taxon>Thermoleophilia</taxon>
        <taxon>Solirubrobacterales</taxon>
        <taxon>Paraconexibacteraceae</taxon>
        <taxon>Paraconexibacter</taxon>
    </lineage>
</organism>
<sequence>MTGRTGTRSSRTVGATIAVACALAVGPGTATATHAAASADASADAARAVAAQVPGARLRAAGGPIDPTVALPGVADVLRGRADVMLDPTFWVATVSNLLESGSLILPTPVDAVRPEAFLPTAPVAASGTPSALPRETVDLGDLRYEWRGRRKSLRDFLRTTETDIVAFVHRGRIVTDAYANGWSAEVRHQPWSATKSVISAVVGIALDEGRVRSLDDPIERYVPQLRGSAWEGTTIENLLQMESGVHWDEDTPVLALNTQVQQWIQAALDLVTDGRLGQGRNAFLRALPRVAPQGTRFSYNSGNTQVLAWMTEEVYGKPFNEVLGEKLWRPAGMAGDARILTDRAGDAIASQGLYARVFDLARFGELFRRGGRTPEGRQVVPESWTRTSTRMTDLSRGRYALQWWAGPTPDSYQASGFQGQKISVSPAHCLTGVRLSHAFGLDSRPGDGPPTDPDAYGFGTEFAAEEWNALYRAVAARLGTCPPATAPAGPPGRAATVRLGRAAVASRAAALRRGALALRVGVTGRRMEVRIVVSAAGRRGGPRRTVAARRLVLRPGPVRVVSVPLTAQGRRLLRATRRVPVLVRATGDGDDRPGAHRRVVVR</sequence>
<name>A0A2T4UJW1_9ACTN</name>
<feature type="domain" description="Beta-lactamase-related" evidence="2">
    <location>
        <begin position="166"/>
        <end position="444"/>
    </location>
</feature>
<feature type="signal peptide" evidence="1">
    <location>
        <begin position="1"/>
        <end position="32"/>
    </location>
</feature>
<keyword evidence="4" id="KW-1185">Reference proteome</keyword>
<dbReference type="EMBL" id="PYYB01000001">
    <property type="protein sequence ID" value="PTL59478.1"/>
    <property type="molecule type" value="Genomic_DNA"/>
</dbReference>
<evidence type="ECO:0000259" key="2">
    <source>
        <dbReference type="Pfam" id="PF00144"/>
    </source>
</evidence>
<dbReference type="RefSeq" id="WP_107568123.1">
    <property type="nucleotide sequence ID" value="NZ_PYYB01000001.1"/>
</dbReference>
<dbReference type="PANTHER" id="PTHR43283:SF7">
    <property type="entry name" value="BETA-LACTAMASE-RELATED DOMAIN-CONTAINING PROTEIN"/>
    <property type="match status" value="1"/>
</dbReference>
<dbReference type="Gene3D" id="3.40.710.10">
    <property type="entry name" value="DD-peptidase/beta-lactamase superfamily"/>
    <property type="match status" value="1"/>
</dbReference>
<reference evidence="3 4" key="1">
    <citation type="submission" date="2018-03" db="EMBL/GenBank/DDBJ databases">
        <title>Aquarubrobacter algicola gen. nov., sp. nov., a novel actinobacterium isolated from shallow eutrophic lake during the end of cyanobacterial harmful algal blooms.</title>
        <authorList>
            <person name="Chun S.J."/>
        </authorList>
    </citation>
    <scope>NUCLEOTIDE SEQUENCE [LARGE SCALE GENOMIC DNA]</scope>
    <source>
        <strain evidence="3 4">Seoho-28</strain>
    </source>
</reference>
<keyword evidence="1" id="KW-0732">Signal</keyword>
<comment type="caution">
    <text evidence="3">The sequence shown here is derived from an EMBL/GenBank/DDBJ whole genome shotgun (WGS) entry which is preliminary data.</text>
</comment>
<dbReference type="AlphaFoldDB" id="A0A2T4UJW1"/>
<dbReference type="Pfam" id="PF00144">
    <property type="entry name" value="Beta-lactamase"/>
    <property type="match status" value="1"/>
</dbReference>
<dbReference type="InterPro" id="IPR001466">
    <property type="entry name" value="Beta-lactam-related"/>
</dbReference>
<dbReference type="OrthoDB" id="503788at2"/>
<accession>A0A2T4UJW1</accession>
<gene>
    <name evidence="3" type="ORF">C7Y72_07355</name>
</gene>
<evidence type="ECO:0000256" key="1">
    <source>
        <dbReference type="SAM" id="SignalP"/>
    </source>
</evidence>
<protein>
    <recommendedName>
        <fullName evidence="2">Beta-lactamase-related domain-containing protein</fullName>
    </recommendedName>
</protein>
<feature type="chain" id="PRO_5015767267" description="Beta-lactamase-related domain-containing protein" evidence="1">
    <location>
        <begin position="33"/>
        <end position="603"/>
    </location>
</feature>
<evidence type="ECO:0000313" key="4">
    <source>
        <dbReference type="Proteomes" id="UP000240739"/>
    </source>
</evidence>
<dbReference type="Proteomes" id="UP000240739">
    <property type="component" value="Unassembled WGS sequence"/>
</dbReference>